<dbReference type="EMBL" id="RHHT01000081">
    <property type="protein sequence ID" value="RNB68557.1"/>
    <property type="molecule type" value="Genomic_DNA"/>
</dbReference>
<proteinExistence type="predicted"/>
<gene>
    <name evidence="2" type="ORF">EDM58_24600</name>
</gene>
<feature type="non-terminal residue" evidence="2">
    <location>
        <position position="1"/>
    </location>
</feature>
<comment type="caution">
    <text evidence="2">The sequence shown here is derived from an EMBL/GenBank/DDBJ whole genome shotgun (WGS) entry which is preliminary data.</text>
</comment>
<dbReference type="Proteomes" id="UP000281915">
    <property type="component" value="Unassembled WGS sequence"/>
</dbReference>
<reference evidence="2 3" key="1">
    <citation type="submission" date="2018-10" db="EMBL/GenBank/DDBJ databases">
        <title>Phylogenomics of Brevibacillus.</title>
        <authorList>
            <person name="Dunlap C."/>
        </authorList>
    </citation>
    <scope>NUCLEOTIDE SEQUENCE [LARGE SCALE GENOMIC DNA]</scope>
    <source>
        <strain evidence="2 3">JCM 15085</strain>
    </source>
</reference>
<protein>
    <submittedName>
        <fullName evidence="2">Uncharacterized protein</fullName>
    </submittedName>
</protein>
<keyword evidence="1" id="KW-1133">Transmembrane helix</keyword>
<dbReference type="RefSeq" id="WP_221175438.1">
    <property type="nucleotide sequence ID" value="NZ_RHHT01000081.1"/>
</dbReference>
<keyword evidence="1" id="KW-0472">Membrane</keyword>
<sequence length="64" mass="7563">LFRSGLVEIPNAFAFFLFFLSQLFLLIVALFKGFSWCFENKNCPFLFRDSLSNSHGLFFIHFPY</sequence>
<accession>A0A3M8BZN4</accession>
<evidence type="ECO:0000313" key="3">
    <source>
        <dbReference type="Proteomes" id="UP000281915"/>
    </source>
</evidence>
<keyword evidence="1" id="KW-0812">Transmembrane</keyword>
<evidence type="ECO:0000313" key="2">
    <source>
        <dbReference type="EMBL" id="RNB68557.1"/>
    </source>
</evidence>
<evidence type="ECO:0000256" key="1">
    <source>
        <dbReference type="SAM" id="Phobius"/>
    </source>
</evidence>
<name>A0A3M8BZN4_9BACL</name>
<feature type="transmembrane region" description="Helical" evidence="1">
    <location>
        <begin position="12"/>
        <end position="31"/>
    </location>
</feature>
<organism evidence="2 3">
    <name type="scientific">Brevibacillus panacihumi</name>
    <dbReference type="NCBI Taxonomy" id="497735"/>
    <lineage>
        <taxon>Bacteria</taxon>
        <taxon>Bacillati</taxon>
        <taxon>Bacillota</taxon>
        <taxon>Bacilli</taxon>
        <taxon>Bacillales</taxon>
        <taxon>Paenibacillaceae</taxon>
        <taxon>Brevibacillus</taxon>
    </lineage>
</organism>
<dbReference type="AlphaFoldDB" id="A0A3M8BZN4"/>